<dbReference type="RefSeq" id="WP_157694769.1">
    <property type="nucleotide sequence ID" value="NZ_FCNX02000003.1"/>
</dbReference>
<evidence type="ECO:0000313" key="2">
    <source>
        <dbReference type="EMBL" id="SAK53820.1"/>
    </source>
</evidence>
<feature type="transmembrane region" description="Helical" evidence="1">
    <location>
        <begin position="6"/>
        <end position="25"/>
    </location>
</feature>
<comment type="caution">
    <text evidence="2">The sequence shown here is derived from an EMBL/GenBank/DDBJ whole genome shotgun (WGS) entry which is preliminary data.</text>
</comment>
<dbReference type="Proteomes" id="UP000054903">
    <property type="component" value="Unassembled WGS sequence"/>
</dbReference>
<dbReference type="EMBL" id="FCNX02000003">
    <property type="protein sequence ID" value="SAK53820.1"/>
    <property type="molecule type" value="Genomic_DNA"/>
</dbReference>
<protein>
    <submittedName>
        <fullName evidence="2">Uncharacterized protein</fullName>
    </submittedName>
</protein>
<name>A0A158A7S5_9BURK</name>
<reference evidence="2" key="1">
    <citation type="submission" date="2016-01" db="EMBL/GenBank/DDBJ databases">
        <authorList>
            <person name="Peeters C."/>
        </authorList>
    </citation>
    <scope>NUCLEOTIDE SEQUENCE</scope>
    <source>
        <strain evidence="2">LMG 29320</strain>
    </source>
</reference>
<evidence type="ECO:0000313" key="3">
    <source>
        <dbReference type="Proteomes" id="UP000054903"/>
    </source>
</evidence>
<accession>A0A158A7S5</accession>
<keyword evidence="1" id="KW-0472">Membrane</keyword>
<gene>
    <name evidence="2" type="ORF">AWB77_01470</name>
</gene>
<feature type="transmembrane region" description="Helical" evidence="1">
    <location>
        <begin position="37"/>
        <end position="58"/>
    </location>
</feature>
<evidence type="ECO:0000256" key="1">
    <source>
        <dbReference type="SAM" id="Phobius"/>
    </source>
</evidence>
<dbReference type="AlphaFoldDB" id="A0A158A7S5"/>
<keyword evidence="1" id="KW-1133">Transmembrane helix</keyword>
<proteinExistence type="predicted"/>
<keyword evidence="3" id="KW-1185">Reference proteome</keyword>
<sequence length="65" mass="7302">MDTHTLETIISALLELLMAVCYGLVIKKVEKPSHETLHLLLFALYLAGFGCKIVFLALEEVHYVV</sequence>
<keyword evidence="1" id="KW-0812">Transmembrane</keyword>
<organism evidence="2 3">
    <name type="scientific">Caballeronia fortuita</name>
    <dbReference type="NCBI Taxonomy" id="1777138"/>
    <lineage>
        <taxon>Bacteria</taxon>
        <taxon>Pseudomonadati</taxon>
        <taxon>Pseudomonadota</taxon>
        <taxon>Betaproteobacteria</taxon>
        <taxon>Burkholderiales</taxon>
        <taxon>Burkholderiaceae</taxon>
        <taxon>Caballeronia</taxon>
    </lineage>
</organism>